<evidence type="ECO:0000313" key="3">
    <source>
        <dbReference type="Proteomes" id="UP001244341"/>
    </source>
</evidence>
<dbReference type="EMBL" id="CP126214">
    <property type="protein sequence ID" value="WIA16213.1"/>
    <property type="molecule type" value="Genomic_DNA"/>
</dbReference>
<dbReference type="InterPro" id="IPR022742">
    <property type="entry name" value="Hydrolase_4"/>
</dbReference>
<name>A0ABY8U429_TETOB</name>
<feature type="domain" description="Serine aminopeptidase S33" evidence="1">
    <location>
        <begin position="28"/>
        <end position="274"/>
    </location>
</feature>
<dbReference type="PANTHER" id="PTHR11614">
    <property type="entry name" value="PHOSPHOLIPASE-RELATED"/>
    <property type="match status" value="1"/>
</dbReference>
<dbReference type="InterPro" id="IPR051044">
    <property type="entry name" value="MAG_DAG_Lipase"/>
</dbReference>
<dbReference type="SUPFAM" id="SSF53474">
    <property type="entry name" value="alpha/beta-Hydrolases"/>
    <property type="match status" value="1"/>
</dbReference>
<dbReference type="InterPro" id="IPR029058">
    <property type="entry name" value="AB_hydrolase_fold"/>
</dbReference>
<proteinExistence type="predicted"/>
<accession>A0ABY8U429</accession>
<dbReference type="Pfam" id="PF12146">
    <property type="entry name" value="Hydrolase_4"/>
    <property type="match status" value="1"/>
</dbReference>
<protein>
    <recommendedName>
        <fullName evidence="1">Serine aminopeptidase S33 domain-containing protein</fullName>
    </recommendedName>
</protein>
<keyword evidence="3" id="KW-1185">Reference proteome</keyword>
<dbReference type="Proteomes" id="UP001244341">
    <property type="component" value="Chromosome 7b"/>
</dbReference>
<gene>
    <name evidence="2" type="ORF">OEZ85_012925</name>
</gene>
<dbReference type="Gene3D" id="3.40.50.1820">
    <property type="entry name" value="alpha/beta hydrolase"/>
    <property type="match status" value="1"/>
</dbReference>
<evidence type="ECO:0000259" key="1">
    <source>
        <dbReference type="Pfam" id="PF12146"/>
    </source>
</evidence>
<evidence type="ECO:0000313" key="2">
    <source>
        <dbReference type="EMBL" id="WIA16213.1"/>
    </source>
</evidence>
<reference evidence="2 3" key="1">
    <citation type="submission" date="2023-05" db="EMBL/GenBank/DDBJ databases">
        <title>A 100% complete, gapless, phased diploid assembly of the Scenedesmus obliquus UTEX 3031 genome.</title>
        <authorList>
            <person name="Biondi T.C."/>
            <person name="Hanschen E.R."/>
            <person name="Kwon T."/>
            <person name="Eng W."/>
            <person name="Kruse C.P.S."/>
            <person name="Koehler S.I."/>
            <person name="Kunde Y."/>
            <person name="Gleasner C.D."/>
            <person name="You Mak K.T."/>
            <person name="Polle J."/>
            <person name="Hovde B.T."/>
            <person name="Starkenburg S.R."/>
        </authorList>
    </citation>
    <scope>NUCLEOTIDE SEQUENCE [LARGE SCALE GENOMIC DNA]</scope>
    <source>
        <strain evidence="2 3">DOE0152z</strain>
    </source>
</reference>
<sequence>MAAHDLSFSNARNQKLYASCVLPKRQTDIKAAMVFCHGYAEHSHRKMPAFQQLADAGIAVYFYDVHGFGRSEPAEPSQRALIWSYTYLVDDLCQFAAVARTHHANSGLPQVPWLLAGFSLGGLTAALAALRKPQAWCGLVLVSACMWVRMTPLTRVQRLLGPLLNALIPTARIVQRLDPAADLNPDPEAVADYCSDPLVYRGATAVTTAFQMGEAIFALRAVRHQLELPLYALHCTDDHITPYQDLAAFVDATGTAPGDKLLRTVQGGYHDIWGGREAGQYVAEVAGWVLQRAKAAAAAS</sequence>
<organism evidence="2 3">
    <name type="scientific">Tetradesmus obliquus</name>
    <name type="common">Green alga</name>
    <name type="synonym">Acutodesmus obliquus</name>
    <dbReference type="NCBI Taxonomy" id="3088"/>
    <lineage>
        <taxon>Eukaryota</taxon>
        <taxon>Viridiplantae</taxon>
        <taxon>Chlorophyta</taxon>
        <taxon>core chlorophytes</taxon>
        <taxon>Chlorophyceae</taxon>
        <taxon>CS clade</taxon>
        <taxon>Sphaeropleales</taxon>
        <taxon>Scenedesmaceae</taxon>
        <taxon>Tetradesmus</taxon>
    </lineage>
</organism>